<evidence type="ECO:0000256" key="1">
    <source>
        <dbReference type="ARBA" id="ARBA00023172"/>
    </source>
</evidence>
<dbReference type="OrthoDB" id="2678913at2759"/>
<evidence type="ECO:0000313" key="2">
    <source>
        <dbReference type="EMBL" id="KZV78240.1"/>
    </source>
</evidence>
<feature type="non-terminal residue" evidence="2">
    <location>
        <position position="76"/>
    </location>
</feature>
<keyword evidence="3" id="KW-1185">Reference proteome</keyword>
<sequence length="76" mass="8481">PLTRHAFQKRLKAAAAAAGFALPPTHSIRIGSTTEYLLRGVPFDVMRAKGRWASDAFLVYLRRHAEIMAPYMQANP</sequence>
<dbReference type="Gene3D" id="1.10.443.10">
    <property type="entry name" value="Intergrase catalytic core"/>
    <property type="match status" value="1"/>
</dbReference>
<dbReference type="EMBL" id="KV427020">
    <property type="protein sequence ID" value="KZV78240.1"/>
    <property type="molecule type" value="Genomic_DNA"/>
</dbReference>
<dbReference type="GO" id="GO:0015074">
    <property type="term" value="P:DNA integration"/>
    <property type="evidence" value="ECO:0007669"/>
    <property type="project" value="InterPro"/>
</dbReference>
<evidence type="ECO:0000313" key="3">
    <source>
        <dbReference type="Proteomes" id="UP000077266"/>
    </source>
</evidence>
<evidence type="ECO:0008006" key="4">
    <source>
        <dbReference type="Google" id="ProtNLM"/>
    </source>
</evidence>
<dbReference type="GO" id="GO:0003677">
    <property type="term" value="F:DNA binding"/>
    <property type="evidence" value="ECO:0007669"/>
    <property type="project" value="InterPro"/>
</dbReference>
<dbReference type="SUPFAM" id="SSF56349">
    <property type="entry name" value="DNA breaking-rejoining enzymes"/>
    <property type="match status" value="1"/>
</dbReference>
<organism evidence="2 3">
    <name type="scientific">Exidia glandulosa HHB12029</name>
    <dbReference type="NCBI Taxonomy" id="1314781"/>
    <lineage>
        <taxon>Eukaryota</taxon>
        <taxon>Fungi</taxon>
        <taxon>Dikarya</taxon>
        <taxon>Basidiomycota</taxon>
        <taxon>Agaricomycotina</taxon>
        <taxon>Agaricomycetes</taxon>
        <taxon>Auriculariales</taxon>
        <taxon>Exidiaceae</taxon>
        <taxon>Exidia</taxon>
    </lineage>
</organism>
<protein>
    <recommendedName>
        <fullName evidence="4">Tyr recombinase domain-containing protein</fullName>
    </recommendedName>
</protein>
<name>A0A166MNX7_EXIGL</name>
<dbReference type="InterPro" id="IPR011010">
    <property type="entry name" value="DNA_brk_join_enz"/>
</dbReference>
<gene>
    <name evidence="2" type="ORF">EXIGLDRAFT_571631</name>
</gene>
<dbReference type="AlphaFoldDB" id="A0A166MNX7"/>
<dbReference type="InterPro" id="IPR013762">
    <property type="entry name" value="Integrase-like_cat_sf"/>
</dbReference>
<dbReference type="Proteomes" id="UP000077266">
    <property type="component" value="Unassembled WGS sequence"/>
</dbReference>
<dbReference type="GO" id="GO:0006310">
    <property type="term" value="P:DNA recombination"/>
    <property type="evidence" value="ECO:0007669"/>
    <property type="project" value="UniProtKB-KW"/>
</dbReference>
<dbReference type="STRING" id="1314781.A0A166MNX7"/>
<dbReference type="InParanoid" id="A0A166MNX7"/>
<accession>A0A166MNX7</accession>
<reference evidence="2 3" key="1">
    <citation type="journal article" date="2016" name="Mol. Biol. Evol.">
        <title>Comparative Genomics of Early-Diverging Mushroom-Forming Fungi Provides Insights into the Origins of Lignocellulose Decay Capabilities.</title>
        <authorList>
            <person name="Nagy L.G."/>
            <person name="Riley R."/>
            <person name="Tritt A."/>
            <person name="Adam C."/>
            <person name="Daum C."/>
            <person name="Floudas D."/>
            <person name="Sun H."/>
            <person name="Yadav J.S."/>
            <person name="Pangilinan J."/>
            <person name="Larsson K.H."/>
            <person name="Matsuura K."/>
            <person name="Barry K."/>
            <person name="Labutti K."/>
            <person name="Kuo R."/>
            <person name="Ohm R.A."/>
            <person name="Bhattacharya S.S."/>
            <person name="Shirouzu T."/>
            <person name="Yoshinaga Y."/>
            <person name="Martin F.M."/>
            <person name="Grigoriev I.V."/>
            <person name="Hibbett D.S."/>
        </authorList>
    </citation>
    <scope>NUCLEOTIDE SEQUENCE [LARGE SCALE GENOMIC DNA]</scope>
    <source>
        <strain evidence="2 3">HHB12029</strain>
    </source>
</reference>
<feature type="non-terminal residue" evidence="2">
    <location>
        <position position="1"/>
    </location>
</feature>
<proteinExistence type="predicted"/>
<keyword evidence="1" id="KW-0233">DNA recombination</keyword>